<reference evidence="16" key="1">
    <citation type="submission" date="2015-04" db="EMBL/GenBank/DDBJ databases">
        <title>Complete genome sequence of Microbacterium chocolatum SIT 101, a bacterium enantioselectively hydrolyzing mesomeric diesters.</title>
        <authorList>
            <person name="Li X."/>
            <person name="Xu Y."/>
        </authorList>
    </citation>
    <scope>NUCLEOTIDE SEQUENCE [LARGE SCALE GENOMIC DNA]</scope>
    <source>
        <strain evidence="16">SIT 101</strain>
    </source>
</reference>
<feature type="domain" description="Histidine kinase" evidence="14">
    <location>
        <begin position="272"/>
        <end position="549"/>
    </location>
</feature>
<comment type="subcellular location">
    <subcellularLocation>
        <location evidence="3">Cell membrane</location>
    </subcellularLocation>
</comment>
<sequence>MSSHPDAVTRWWRGTSLRAKVTGVTVALLVVGLFAAGIGTMAFLRESLVTSVKTQLTQLAATDVTSPLFQITVEDGVPTFTRRAATPAATTYFVAIYDADGVLQSTAGGGGLVEPDFPSEFTLDDTYRNLSEPFTLENTDGGPSYLAGVGFIEISGVRDSYTQMVVQPLAPTNAVVANYLAIYSILAFLIIIGGAVLTRALVTLTFRSLGQVEATADAIAAGDLSLRMTDVEPRTTEVGRLKAALNAMLSRVDGALAQRDSTVQQMRRFIGDASHELRTPLVTVRGYAELYRMGAIRGDDEIAQSMERIEKEAIRMGLLVEDLLALARLDERRDVVITDVDLRPIARDAALDVRAAAPSRPIAVLDTTVEAPPTAPITRPVLDAETGKRSAETPARTGALARLRRRPKSSTPASVSPAEELTQAPPAGIAPVVRGDENKIRQVVTNLLGNARRFTPETSPIELRLGVDAERDLGWIEIIDHGEGVPDQIKDKIFQRFWRADTSRTRETGGSGLGLSIVASIVEAFHGSVDVRDTPGGGATFRVGFPLSQTRDAADQLDRDTQPIDPLPETTPPRAAGV</sequence>
<dbReference type="FunFam" id="1.10.287.130:FF:000001">
    <property type="entry name" value="Two-component sensor histidine kinase"/>
    <property type="match status" value="1"/>
</dbReference>
<evidence type="ECO:0000313" key="17">
    <source>
        <dbReference type="Proteomes" id="UP000037737"/>
    </source>
</evidence>
<dbReference type="InterPro" id="IPR003594">
    <property type="entry name" value="HATPase_dom"/>
</dbReference>
<dbReference type="PROSITE" id="PS50109">
    <property type="entry name" value="HIS_KIN"/>
    <property type="match status" value="1"/>
</dbReference>
<dbReference type="PATRIC" id="fig|84292.3.peg.1769"/>
<feature type="compositionally biased region" description="Basic and acidic residues" evidence="12">
    <location>
        <begin position="552"/>
        <end position="562"/>
    </location>
</feature>
<evidence type="ECO:0000256" key="13">
    <source>
        <dbReference type="SAM" id="Phobius"/>
    </source>
</evidence>
<dbReference type="SUPFAM" id="SSF55874">
    <property type="entry name" value="ATPase domain of HSP90 chaperone/DNA topoisomerase II/histidine kinase"/>
    <property type="match status" value="1"/>
</dbReference>
<dbReference type="SMART" id="SM00387">
    <property type="entry name" value="HATPase_c"/>
    <property type="match status" value="1"/>
</dbReference>
<dbReference type="InterPro" id="IPR050428">
    <property type="entry name" value="TCS_sensor_his_kinase"/>
</dbReference>
<feature type="transmembrane region" description="Helical" evidence="13">
    <location>
        <begin position="21"/>
        <end position="44"/>
    </location>
</feature>
<dbReference type="EC" id="2.7.13.3" evidence="4"/>
<keyword evidence="8 16" id="KW-0418">Kinase</keyword>
<evidence type="ECO:0000256" key="8">
    <source>
        <dbReference type="ARBA" id="ARBA00022777"/>
    </source>
</evidence>
<evidence type="ECO:0000256" key="7">
    <source>
        <dbReference type="ARBA" id="ARBA00022692"/>
    </source>
</evidence>
<keyword evidence="7 13" id="KW-0812">Transmembrane</keyword>
<dbReference type="SMART" id="SM00304">
    <property type="entry name" value="HAMP"/>
    <property type="match status" value="1"/>
</dbReference>
<comment type="caution">
    <text evidence="16">The sequence shown here is derived from an EMBL/GenBank/DDBJ whole genome shotgun (WGS) entry which is preliminary data.</text>
</comment>
<dbReference type="Pfam" id="PF00672">
    <property type="entry name" value="HAMP"/>
    <property type="match status" value="1"/>
</dbReference>
<dbReference type="AlphaFoldDB" id="A0A0M9VL66"/>
<dbReference type="Pfam" id="PF00512">
    <property type="entry name" value="HisKA"/>
    <property type="match status" value="1"/>
</dbReference>
<evidence type="ECO:0000256" key="1">
    <source>
        <dbReference type="ARBA" id="ARBA00000085"/>
    </source>
</evidence>
<comment type="catalytic activity">
    <reaction evidence="1">
        <text>ATP + protein L-histidine = ADP + protein N-phospho-L-histidine.</text>
        <dbReference type="EC" id="2.7.13.3"/>
    </reaction>
</comment>
<name>A0A0M9VL66_9MICO</name>
<evidence type="ECO:0000256" key="12">
    <source>
        <dbReference type="SAM" id="MobiDB-lite"/>
    </source>
</evidence>
<dbReference type="InterPro" id="IPR005467">
    <property type="entry name" value="His_kinase_dom"/>
</dbReference>
<dbReference type="FunFam" id="3.30.565.10:FF:000006">
    <property type="entry name" value="Sensor histidine kinase WalK"/>
    <property type="match status" value="1"/>
</dbReference>
<keyword evidence="5" id="KW-0597">Phosphoprotein</keyword>
<keyword evidence="9 13" id="KW-1133">Transmembrane helix</keyword>
<keyword evidence="11 13" id="KW-0472">Membrane</keyword>
<gene>
    <name evidence="16" type="ORF">XI38_08680</name>
</gene>
<feature type="region of interest" description="Disordered" evidence="12">
    <location>
        <begin position="552"/>
        <end position="578"/>
    </location>
</feature>
<dbReference type="SUPFAM" id="SSF47384">
    <property type="entry name" value="Homodimeric domain of signal transducing histidine kinase"/>
    <property type="match status" value="1"/>
</dbReference>
<dbReference type="PRINTS" id="PR00344">
    <property type="entry name" value="BCTRLSENSOR"/>
</dbReference>
<evidence type="ECO:0000256" key="5">
    <source>
        <dbReference type="ARBA" id="ARBA00022553"/>
    </source>
</evidence>
<dbReference type="GO" id="GO:0005509">
    <property type="term" value="F:calcium ion binding"/>
    <property type="evidence" value="ECO:0007669"/>
    <property type="project" value="UniProtKB-ARBA"/>
</dbReference>
<dbReference type="Gene3D" id="6.10.340.10">
    <property type="match status" value="1"/>
</dbReference>
<proteinExistence type="predicted"/>
<evidence type="ECO:0000256" key="4">
    <source>
        <dbReference type="ARBA" id="ARBA00012438"/>
    </source>
</evidence>
<dbReference type="GO" id="GO:0000155">
    <property type="term" value="F:phosphorelay sensor kinase activity"/>
    <property type="evidence" value="ECO:0007669"/>
    <property type="project" value="InterPro"/>
</dbReference>
<dbReference type="CDD" id="cd06225">
    <property type="entry name" value="HAMP"/>
    <property type="match status" value="1"/>
</dbReference>
<protein>
    <recommendedName>
        <fullName evidence="4">histidine kinase</fullName>
        <ecNumber evidence="4">2.7.13.3</ecNumber>
    </recommendedName>
</protein>
<evidence type="ECO:0000313" key="16">
    <source>
        <dbReference type="EMBL" id="KOS10859.1"/>
    </source>
</evidence>
<evidence type="ECO:0000256" key="6">
    <source>
        <dbReference type="ARBA" id="ARBA00022679"/>
    </source>
</evidence>
<organism evidence="16 17">
    <name type="scientific">Microbacterium aurantiacum</name>
    <dbReference type="NCBI Taxonomy" id="162393"/>
    <lineage>
        <taxon>Bacteria</taxon>
        <taxon>Bacillati</taxon>
        <taxon>Actinomycetota</taxon>
        <taxon>Actinomycetes</taxon>
        <taxon>Micrococcales</taxon>
        <taxon>Microbacteriaceae</taxon>
        <taxon>Microbacterium</taxon>
    </lineage>
</organism>
<keyword evidence="10" id="KW-0902">Two-component regulatory system</keyword>
<dbReference type="SMART" id="SM00388">
    <property type="entry name" value="HisKA"/>
    <property type="match status" value="1"/>
</dbReference>
<dbReference type="CDD" id="cd00082">
    <property type="entry name" value="HisKA"/>
    <property type="match status" value="1"/>
</dbReference>
<evidence type="ECO:0000256" key="2">
    <source>
        <dbReference type="ARBA" id="ARBA00001968"/>
    </source>
</evidence>
<dbReference type="PROSITE" id="PS50885">
    <property type="entry name" value="HAMP"/>
    <property type="match status" value="1"/>
</dbReference>
<dbReference type="Pfam" id="PF02518">
    <property type="entry name" value="HATPase_c"/>
    <property type="match status" value="1"/>
</dbReference>
<dbReference type="PANTHER" id="PTHR45436">
    <property type="entry name" value="SENSOR HISTIDINE KINASE YKOH"/>
    <property type="match status" value="1"/>
</dbReference>
<dbReference type="Gene3D" id="3.30.565.10">
    <property type="entry name" value="Histidine kinase-like ATPase, C-terminal domain"/>
    <property type="match status" value="1"/>
</dbReference>
<dbReference type="InterPro" id="IPR003660">
    <property type="entry name" value="HAMP_dom"/>
</dbReference>
<dbReference type="InterPro" id="IPR003661">
    <property type="entry name" value="HisK_dim/P_dom"/>
</dbReference>
<dbReference type="InterPro" id="IPR036890">
    <property type="entry name" value="HATPase_C_sf"/>
</dbReference>
<dbReference type="InterPro" id="IPR004358">
    <property type="entry name" value="Sig_transdc_His_kin-like_C"/>
</dbReference>
<dbReference type="GO" id="GO:0005886">
    <property type="term" value="C:plasma membrane"/>
    <property type="evidence" value="ECO:0007669"/>
    <property type="project" value="UniProtKB-SubCell"/>
</dbReference>
<dbReference type="InterPro" id="IPR036097">
    <property type="entry name" value="HisK_dim/P_sf"/>
</dbReference>
<feature type="region of interest" description="Disordered" evidence="12">
    <location>
        <begin position="384"/>
        <end position="423"/>
    </location>
</feature>
<evidence type="ECO:0000259" key="14">
    <source>
        <dbReference type="PROSITE" id="PS50109"/>
    </source>
</evidence>
<keyword evidence="17" id="KW-1185">Reference proteome</keyword>
<dbReference type="EMBL" id="LAVO01000007">
    <property type="protein sequence ID" value="KOS10859.1"/>
    <property type="molecule type" value="Genomic_DNA"/>
</dbReference>
<evidence type="ECO:0000256" key="9">
    <source>
        <dbReference type="ARBA" id="ARBA00022989"/>
    </source>
</evidence>
<dbReference type="OrthoDB" id="9786919at2"/>
<feature type="transmembrane region" description="Helical" evidence="13">
    <location>
        <begin position="180"/>
        <end position="202"/>
    </location>
</feature>
<comment type="cofactor">
    <cofactor evidence="2">
        <name>a divalent metal cation</name>
        <dbReference type="ChEBI" id="CHEBI:60240"/>
    </cofactor>
</comment>
<evidence type="ECO:0000259" key="15">
    <source>
        <dbReference type="PROSITE" id="PS50885"/>
    </source>
</evidence>
<dbReference type="PANTHER" id="PTHR45436:SF5">
    <property type="entry name" value="SENSOR HISTIDINE KINASE TRCS"/>
    <property type="match status" value="1"/>
</dbReference>
<evidence type="ECO:0000256" key="11">
    <source>
        <dbReference type="ARBA" id="ARBA00023136"/>
    </source>
</evidence>
<evidence type="ECO:0000256" key="3">
    <source>
        <dbReference type="ARBA" id="ARBA00004236"/>
    </source>
</evidence>
<dbReference type="Gene3D" id="1.10.287.130">
    <property type="match status" value="1"/>
</dbReference>
<dbReference type="Proteomes" id="UP000037737">
    <property type="component" value="Unassembled WGS sequence"/>
</dbReference>
<feature type="domain" description="HAMP" evidence="15">
    <location>
        <begin position="203"/>
        <end position="257"/>
    </location>
</feature>
<keyword evidence="6" id="KW-0808">Transferase</keyword>
<evidence type="ECO:0000256" key="10">
    <source>
        <dbReference type="ARBA" id="ARBA00023012"/>
    </source>
</evidence>
<accession>A0A0M9VL66</accession>